<dbReference type="CDD" id="cd00325">
    <property type="entry name" value="chitinase_GH19"/>
    <property type="match status" value="1"/>
</dbReference>
<dbReference type="AlphaFoldDB" id="A0A9W7Y1G8"/>
<dbReference type="GO" id="GO:0006032">
    <property type="term" value="P:chitin catabolic process"/>
    <property type="evidence" value="ECO:0007669"/>
    <property type="project" value="InterPro"/>
</dbReference>
<feature type="domain" description="Glycoside hydrolase family 19 catalytic" evidence="4">
    <location>
        <begin position="189"/>
        <end position="260"/>
    </location>
</feature>
<proteinExistence type="predicted"/>
<feature type="domain" description="Carbohydrate-binding module family 19" evidence="5">
    <location>
        <begin position="42"/>
        <end position="83"/>
    </location>
</feature>
<dbReference type="GO" id="GO:0006952">
    <property type="term" value="P:defense response"/>
    <property type="evidence" value="ECO:0007669"/>
    <property type="project" value="UniProtKB-KW"/>
</dbReference>
<reference evidence="6" key="1">
    <citation type="submission" date="2022-07" db="EMBL/GenBank/DDBJ databases">
        <title>Phylogenomic reconstructions and comparative analyses of Kickxellomycotina fungi.</title>
        <authorList>
            <person name="Reynolds N.K."/>
            <person name="Stajich J.E."/>
            <person name="Barry K."/>
            <person name="Grigoriev I.V."/>
            <person name="Crous P."/>
            <person name="Smith M.E."/>
        </authorList>
    </citation>
    <scope>NUCLEOTIDE SEQUENCE</scope>
    <source>
        <strain evidence="6">BCRC 34381</strain>
    </source>
</reference>
<evidence type="ECO:0000259" key="5">
    <source>
        <dbReference type="Pfam" id="PF03427"/>
    </source>
</evidence>
<evidence type="ECO:0000256" key="2">
    <source>
        <dbReference type="ARBA" id="ARBA00023157"/>
    </source>
</evidence>
<evidence type="ECO:0000256" key="1">
    <source>
        <dbReference type="ARBA" id="ARBA00022821"/>
    </source>
</evidence>
<dbReference type="GO" id="GO:0016998">
    <property type="term" value="P:cell wall macromolecule catabolic process"/>
    <property type="evidence" value="ECO:0007669"/>
    <property type="project" value="InterPro"/>
</dbReference>
<organism evidence="6 7">
    <name type="scientific">Coemansia biformis</name>
    <dbReference type="NCBI Taxonomy" id="1286918"/>
    <lineage>
        <taxon>Eukaryota</taxon>
        <taxon>Fungi</taxon>
        <taxon>Fungi incertae sedis</taxon>
        <taxon>Zoopagomycota</taxon>
        <taxon>Kickxellomycotina</taxon>
        <taxon>Kickxellomycetes</taxon>
        <taxon>Kickxellales</taxon>
        <taxon>Kickxellaceae</taxon>
        <taxon>Coemansia</taxon>
    </lineage>
</organism>
<dbReference type="InterPro" id="IPR005089">
    <property type="entry name" value="CBM19"/>
</dbReference>
<gene>
    <name evidence="6" type="ORF">LPJ61_005890</name>
</gene>
<evidence type="ECO:0008006" key="8">
    <source>
        <dbReference type="Google" id="ProtNLM"/>
    </source>
</evidence>
<dbReference type="InterPro" id="IPR023346">
    <property type="entry name" value="Lysozyme-like_dom_sf"/>
</dbReference>
<accession>A0A9W7Y1G8</accession>
<evidence type="ECO:0000313" key="7">
    <source>
        <dbReference type="Proteomes" id="UP001143981"/>
    </source>
</evidence>
<dbReference type="GO" id="GO:0008061">
    <property type="term" value="F:chitin binding"/>
    <property type="evidence" value="ECO:0007669"/>
    <property type="project" value="InterPro"/>
</dbReference>
<keyword evidence="2" id="KW-1015">Disulfide bond</keyword>
<dbReference type="Pfam" id="PF03427">
    <property type="entry name" value="CBM_19"/>
    <property type="match status" value="1"/>
</dbReference>
<dbReference type="InterPro" id="IPR000726">
    <property type="entry name" value="Glyco_hydro_19_cat"/>
</dbReference>
<dbReference type="SUPFAM" id="SSF53955">
    <property type="entry name" value="Lysozyme-like"/>
    <property type="match status" value="1"/>
</dbReference>
<sequence>MVTLANVASLIAASMAVVPHTFLAEAQPTAQGTIIPKADGQFQAGDSCDITTDRVTCANASSLLMCSHDKWVVLSDCDPGTTCKNGIAPGSAAAPSSTDAAPGGGGGGGGSGGSNFGITCAKFNQAVSKASAAIGQSYPQPSAAQCQAFLQGMPKGDISSAREAAMFLANILWESDGLRAKEEYDCKDLPSWCAQNYKLPGDSPGKTYWGRGYIQLTWLYNYQAASRALFGNDKLVNDPTLASTDENVAWGVSFWYWAENVHSDAGVQAGNFGSSINKINGALECRGAAQDKAKKRYQMYTSILPIFAPGQTPKESGCYN</sequence>
<name>A0A9W7Y1G8_9FUNG</name>
<dbReference type="Gene3D" id="1.10.530.10">
    <property type="match status" value="1"/>
</dbReference>
<dbReference type="Pfam" id="PF00182">
    <property type="entry name" value="Glyco_hydro_19"/>
    <property type="match status" value="1"/>
</dbReference>
<keyword evidence="1" id="KW-0611">Plant defense</keyword>
<feature type="signal peptide" evidence="3">
    <location>
        <begin position="1"/>
        <end position="16"/>
    </location>
</feature>
<dbReference type="OrthoDB" id="5985073at2759"/>
<keyword evidence="7" id="KW-1185">Reference proteome</keyword>
<feature type="chain" id="PRO_5040795145" description="Lysozyme-like protein" evidence="3">
    <location>
        <begin position="17"/>
        <end position="320"/>
    </location>
</feature>
<evidence type="ECO:0000256" key="3">
    <source>
        <dbReference type="SAM" id="SignalP"/>
    </source>
</evidence>
<dbReference type="Proteomes" id="UP001143981">
    <property type="component" value="Unassembled WGS sequence"/>
</dbReference>
<evidence type="ECO:0000313" key="6">
    <source>
        <dbReference type="EMBL" id="KAJ1722812.1"/>
    </source>
</evidence>
<evidence type="ECO:0000259" key="4">
    <source>
        <dbReference type="Pfam" id="PF00182"/>
    </source>
</evidence>
<dbReference type="PANTHER" id="PTHR22595">
    <property type="entry name" value="CHITINASE-RELATED"/>
    <property type="match status" value="1"/>
</dbReference>
<comment type="caution">
    <text evidence="6">The sequence shown here is derived from an EMBL/GenBank/DDBJ whole genome shotgun (WGS) entry which is preliminary data.</text>
</comment>
<keyword evidence="3" id="KW-0732">Signal</keyword>
<dbReference type="EMBL" id="JANBOI010002307">
    <property type="protein sequence ID" value="KAJ1722812.1"/>
    <property type="molecule type" value="Genomic_DNA"/>
</dbReference>
<protein>
    <recommendedName>
        <fullName evidence="8">Lysozyme-like protein</fullName>
    </recommendedName>
</protein>
<dbReference type="GO" id="GO:0004568">
    <property type="term" value="F:chitinase activity"/>
    <property type="evidence" value="ECO:0007669"/>
    <property type="project" value="InterPro"/>
</dbReference>
<dbReference type="PANTHER" id="PTHR22595:SF79">
    <property type="entry name" value="CHITINASE 12"/>
    <property type="match status" value="1"/>
</dbReference>